<sequence length="48" mass="5005">MKGQVAGGEPPPEPLAPPSRGTADSVNKPVCLANYSQDQLNVRCPLSN</sequence>
<evidence type="ECO:0000256" key="1">
    <source>
        <dbReference type="SAM" id="MobiDB-lite"/>
    </source>
</evidence>
<accession>A0A1Y5PRC2</accession>
<gene>
    <name evidence="2" type="ORF">MHPYR_590005</name>
</gene>
<feature type="region of interest" description="Disordered" evidence="1">
    <location>
        <begin position="1"/>
        <end position="27"/>
    </location>
</feature>
<protein>
    <submittedName>
        <fullName evidence="2">Uncharacterized protein</fullName>
    </submittedName>
</protein>
<name>A0A1Y5PRC2_9MYCO</name>
<proteinExistence type="predicted"/>
<dbReference type="AlphaFoldDB" id="A0A1Y5PRC2"/>
<reference evidence="2" key="1">
    <citation type="submission" date="2016-03" db="EMBL/GenBank/DDBJ databases">
        <authorList>
            <person name="Ploux O."/>
        </authorList>
    </citation>
    <scope>NUCLEOTIDE SEQUENCE</scope>
    <source>
        <strain evidence="2">UC10</strain>
    </source>
</reference>
<evidence type="ECO:0000313" key="2">
    <source>
        <dbReference type="EMBL" id="SBS78478.1"/>
    </source>
</evidence>
<organism evidence="2">
    <name type="scientific">uncultured Mycobacterium sp</name>
    <dbReference type="NCBI Taxonomy" id="171292"/>
    <lineage>
        <taxon>Bacteria</taxon>
        <taxon>Bacillati</taxon>
        <taxon>Actinomycetota</taxon>
        <taxon>Actinomycetes</taxon>
        <taxon>Mycobacteriales</taxon>
        <taxon>Mycobacteriaceae</taxon>
        <taxon>Mycobacterium</taxon>
        <taxon>environmental samples</taxon>
    </lineage>
</organism>
<dbReference type="EMBL" id="FLQS01000055">
    <property type="protein sequence ID" value="SBS78478.1"/>
    <property type="molecule type" value="Genomic_DNA"/>
</dbReference>